<reference evidence="2 3" key="1">
    <citation type="journal article" date="2024" name="J Genomics">
        <title>Draft genome sequencing and assembly of Favolaschia claudopus CIRM-BRFM 2984 isolated from oak limbs.</title>
        <authorList>
            <person name="Navarro D."/>
            <person name="Drula E."/>
            <person name="Chaduli D."/>
            <person name="Cazenave R."/>
            <person name="Ahrendt S."/>
            <person name="Wang J."/>
            <person name="Lipzen A."/>
            <person name="Daum C."/>
            <person name="Barry K."/>
            <person name="Grigoriev I.V."/>
            <person name="Favel A."/>
            <person name="Rosso M.N."/>
            <person name="Martin F."/>
        </authorList>
    </citation>
    <scope>NUCLEOTIDE SEQUENCE [LARGE SCALE GENOMIC DNA]</scope>
    <source>
        <strain evidence="2 3">CIRM-BRFM 2984</strain>
    </source>
</reference>
<evidence type="ECO:0000313" key="2">
    <source>
        <dbReference type="EMBL" id="KAK6988218.1"/>
    </source>
</evidence>
<evidence type="ECO:0000313" key="3">
    <source>
        <dbReference type="Proteomes" id="UP001362999"/>
    </source>
</evidence>
<accession>A0AAV9ZPV4</accession>
<gene>
    <name evidence="2" type="ORF">R3P38DRAFT_2804959</name>
</gene>
<proteinExistence type="predicted"/>
<dbReference type="Proteomes" id="UP001362999">
    <property type="component" value="Unassembled WGS sequence"/>
</dbReference>
<sequence length="194" mass="20751">MEAAGIDSGAKTRSTDVRVGDVPPPTESTKIENLSACPGLKPSSTQSSKAMQVEGHGIQQGNAGVSDGIQQDVGELAILTPPLYLQGNRGLELKTTDSTRSPVVLAVTIGVKAVTIRPSLIALEVVNAVTIESSWAENDYELVIIWIEAGWRMVKWRRRELILGAKTRSTDVRVGDVPPPDGIHQNRKSFGLSG</sequence>
<dbReference type="EMBL" id="JAWWNJ010000125">
    <property type="protein sequence ID" value="KAK6988218.1"/>
    <property type="molecule type" value="Genomic_DNA"/>
</dbReference>
<feature type="region of interest" description="Disordered" evidence="1">
    <location>
        <begin position="173"/>
        <end position="194"/>
    </location>
</feature>
<comment type="caution">
    <text evidence="2">The sequence shown here is derived from an EMBL/GenBank/DDBJ whole genome shotgun (WGS) entry which is preliminary data.</text>
</comment>
<keyword evidence="3" id="KW-1185">Reference proteome</keyword>
<name>A0AAV9ZPV4_9AGAR</name>
<feature type="region of interest" description="Disordered" evidence="1">
    <location>
        <begin position="1"/>
        <end position="46"/>
    </location>
</feature>
<organism evidence="2 3">
    <name type="scientific">Favolaschia claudopus</name>
    <dbReference type="NCBI Taxonomy" id="2862362"/>
    <lineage>
        <taxon>Eukaryota</taxon>
        <taxon>Fungi</taxon>
        <taxon>Dikarya</taxon>
        <taxon>Basidiomycota</taxon>
        <taxon>Agaricomycotina</taxon>
        <taxon>Agaricomycetes</taxon>
        <taxon>Agaricomycetidae</taxon>
        <taxon>Agaricales</taxon>
        <taxon>Marasmiineae</taxon>
        <taxon>Mycenaceae</taxon>
        <taxon>Favolaschia</taxon>
    </lineage>
</organism>
<evidence type="ECO:0000256" key="1">
    <source>
        <dbReference type="SAM" id="MobiDB-lite"/>
    </source>
</evidence>
<dbReference type="AlphaFoldDB" id="A0AAV9ZPV4"/>
<protein>
    <submittedName>
        <fullName evidence="2">Uncharacterized protein</fullName>
    </submittedName>
</protein>